<dbReference type="EMBL" id="CAADFH010000014">
    <property type="protein sequence ID" value="VFJ91026.1"/>
    <property type="molecule type" value="Genomic_DNA"/>
</dbReference>
<dbReference type="InterPro" id="IPR015066">
    <property type="entry name" value="DUF1902"/>
</dbReference>
<accession>A0A450UEN5</accession>
<name>A0A450UEN5_9GAMM</name>
<reference evidence="2" key="1">
    <citation type="submission" date="2019-02" db="EMBL/GenBank/DDBJ databases">
        <authorList>
            <person name="Gruber-Vodicka R. H."/>
            <person name="Seah K. B. B."/>
        </authorList>
    </citation>
    <scope>NUCLEOTIDE SEQUENCE</scope>
    <source>
        <strain evidence="2">BECK_M6</strain>
    </source>
</reference>
<protein>
    <recommendedName>
        <fullName evidence="1">DUF1902 domain-containing protein</fullName>
    </recommendedName>
</protein>
<evidence type="ECO:0000259" key="1">
    <source>
        <dbReference type="Pfam" id="PF08972"/>
    </source>
</evidence>
<proteinExistence type="predicted"/>
<dbReference type="AlphaFoldDB" id="A0A450UEN5"/>
<dbReference type="Gene3D" id="3.30.2390.10">
    <property type="entry name" value="TTHA1013-like"/>
    <property type="match status" value="1"/>
</dbReference>
<feature type="domain" description="DUF1902" evidence="1">
    <location>
        <begin position="39"/>
        <end position="89"/>
    </location>
</feature>
<evidence type="ECO:0000313" key="2">
    <source>
        <dbReference type="EMBL" id="VFJ91026.1"/>
    </source>
</evidence>
<sequence>MNSLAISEHPPKRYTAFDAKRFTSDTREDGFTVRVTRSEGIWIAECDQLGLVTEVDNYADLEARTRKIAPELAEMNGLGTSGQSIRLEFQIMEIPDEW</sequence>
<organism evidence="2">
    <name type="scientific">Candidatus Kentrum sp. LFY</name>
    <dbReference type="NCBI Taxonomy" id="2126342"/>
    <lineage>
        <taxon>Bacteria</taxon>
        <taxon>Pseudomonadati</taxon>
        <taxon>Pseudomonadota</taxon>
        <taxon>Gammaproteobacteria</taxon>
        <taxon>Candidatus Kentrum</taxon>
    </lineage>
</organism>
<gene>
    <name evidence="2" type="ORF">BECKLFY1418A_GA0070994_10143</name>
</gene>
<dbReference type="Pfam" id="PF08972">
    <property type="entry name" value="DUF1902"/>
    <property type="match status" value="1"/>
</dbReference>